<proteinExistence type="predicted"/>
<reference evidence="2" key="1">
    <citation type="submission" date="2020-02" db="EMBL/GenBank/DDBJ databases">
        <authorList>
            <person name="Meier V. D."/>
        </authorList>
    </citation>
    <scope>NUCLEOTIDE SEQUENCE</scope>
    <source>
        <strain evidence="2">AVDCRST_MAG27</strain>
    </source>
</reference>
<dbReference type="InterPro" id="IPR007936">
    <property type="entry name" value="VapE-like_dom"/>
</dbReference>
<evidence type="ECO:0000259" key="1">
    <source>
        <dbReference type="Pfam" id="PF05272"/>
    </source>
</evidence>
<dbReference type="PANTHER" id="PTHR34985">
    <property type="entry name" value="SLR0554 PROTEIN"/>
    <property type="match status" value="1"/>
</dbReference>
<feature type="domain" description="Virulence-associated protein E-like" evidence="1">
    <location>
        <begin position="24"/>
        <end position="225"/>
    </location>
</feature>
<sequence length="301" mass="33713">MARTAKNEQLSLRDMILRWCDPALVEAVQAYLGVASGEYATGIGTMFLVAMVARVYRPGCKADYMLVLEGPQGARKSTACAILGGCWFSDNLPDIRGGKDVSQHLNGKWLIEVAKPSALDKPEAAALKAFITRPVERYRPSYGRREVVEPRQCISIGKTNRETYLRDETGGRRFWPVRISCIDTAGLRRDRDQLFAEAVRLFREGAAWWPNAEFEARYIAPEQEARFEEDAWEEAIAQILASRSTTTVLEVAQKGLSMDVPKVGTADQRRITATLTRLGWIQGARRSDARPWYAPGTQRDA</sequence>
<evidence type="ECO:0000313" key="2">
    <source>
        <dbReference type="EMBL" id="CAA9247944.1"/>
    </source>
</evidence>
<dbReference type="AlphaFoldDB" id="A0A6J4IEE4"/>
<dbReference type="EMBL" id="CADCTD010000076">
    <property type="protein sequence ID" value="CAA9247944.1"/>
    <property type="molecule type" value="Genomic_DNA"/>
</dbReference>
<dbReference type="PANTHER" id="PTHR34985:SF1">
    <property type="entry name" value="SLR0554 PROTEIN"/>
    <property type="match status" value="1"/>
</dbReference>
<organism evidence="2">
    <name type="scientific">uncultured Craurococcus sp</name>
    <dbReference type="NCBI Taxonomy" id="1135998"/>
    <lineage>
        <taxon>Bacteria</taxon>
        <taxon>Pseudomonadati</taxon>
        <taxon>Pseudomonadota</taxon>
        <taxon>Alphaproteobacteria</taxon>
        <taxon>Acetobacterales</taxon>
        <taxon>Acetobacteraceae</taxon>
        <taxon>Craurococcus</taxon>
        <taxon>environmental samples</taxon>
    </lineage>
</organism>
<gene>
    <name evidence="2" type="ORF">AVDCRST_MAG27-1873</name>
</gene>
<accession>A0A6J4IEE4</accession>
<name>A0A6J4IEE4_9PROT</name>
<dbReference type="Pfam" id="PF05272">
    <property type="entry name" value="VapE-like_dom"/>
    <property type="match status" value="1"/>
</dbReference>
<protein>
    <submittedName>
        <fullName evidence="2">Virulence-associated E</fullName>
    </submittedName>
</protein>